<dbReference type="SUPFAM" id="SSF50475">
    <property type="entry name" value="FMN-binding split barrel"/>
    <property type="match status" value="1"/>
</dbReference>
<dbReference type="EMBL" id="BSNI01000001">
    <property type="protein sequence ID" value="GLQ16199.1"/>
    <property type="molecule type" value="Genomic_DNA"/>
</dbReference>
<comment type="caution">
    <text evidence="1">The sequence shown here is derived from an EMBL/GenBank/DDBJ whole genome shotgun (WGS) entry which is preliminary data.</text>
</comment>
<dbReference type="PIRSF" id="PIRSF010372">
    <property type="entry name" value="PaiB"/>
    <property type="match status" value="1"/>
</dbReference>
<organism evidence="1 2">
    <name type="scientific">Maritalea porphyrae</name>
    <dbReference type="NCBI Taxonomy" id="880732"/>
    <lineage>
        <taxon>Bacteria</taxon>
        <taxon>Pseudomonadati</taxon>
        <taxon>Pseudomonadota</taxon>
        <taxon>Alphaproteobacteria</taxon>
        <taxon>Hyphomicrobiales</taxon>
        <taxon>Devosiaceae</taxon>
        <taxon>Maritalea</taxon>
    </lineage>
</organism>
<keyword evidence="2" id="KW-1185">Reference proteome</keyword>
<evidence type="ECO:0000313" key="2">
    <source>
        <dbReference type="Proteomes" id="UP001161405"/>
    </source>
</evidence>
<dbReference type="PANTHER" id="PTHR35802:SF1">
    <property type="entry name" value="PROTEASE SYNTHASE AND SPORULATION PROTEIN PAI 2"/>
    <property type="match status" value="1"/>
</dbReference>
<dbReference type="InterPro" id="IPR007396">
    <property type="entry name" value="TR_PAI2-type"/>
</dbReference>
<gene>
    <name evidence="1" type="ORF">GCM10007879_04480</name>
</gene>
<proteinExistence type="predicted"/>
<name>A0ABQ5UP64_9HYPH</name>
<dbReference type="Proteomes" id="UP001161405">
    <property type="component" value="Unassembled WGS sequence"/>
</dbReference>
<accession>A0ABQ5UP64</accession>
<dbReference type="PANTHER" id="PTHR35802">
    <property type="entry name" value="PROTEASE SYNTHASE AND SPORULATION PROTEIN PAI 2"/>
    <property type="match status" value="1"/>
</dbReference>
<reference evidence="1" key="1">
    <citation type="journal article" date="2014" name="Int. J. Syst. Evol. Microbiol.">
        <title>Complete genome of a new Firmicutes species belonging to the dominant human colonic microbiota ('Ruminococcus bicirculans') reveals two chromosomes and a selective capacity to utilize plant glucans.</title>
        <authorList>
            <consortium name="NISC Comparative Sequencing Program"/>
            <person name="Wegmann U."/>
            <person name="Louis P."/>
            <person name="Goesmann A."/>
            <person name="Henrissat B."/>
            <person name="Duncan S.H."/>
            <person name="Flint H.J."/>
        </authorList>
    </citation>
    <scope>NUCLEOTIDE SEQUENCE</scope>
    <source>
        <strain evidence="1">NBRC 107169</strain>
    </source>
</reference>
<dbReference type="Pfam" id="PF04299">
    <property type="entry name" value="FMN_bind_2"/>
    <property type="match status" value="1"/>
</dbReference>
<sequence length="207" mass="23150">MYQPPAFKETRRDVLLEAIAKHPLATLVCNTADGITANHLPMVVDGDKTQLHAHLSRGNDLYQQCEDGVEALAIFQGPAAYISADWYPGKQEHGKEVPTYNYVVVHVRGKLHFRHEASWKLHHLKSLTDMMEYGRATPWSLSDAPADYVARQLKGLYGLELEITEMAGKWKMSQNRKDADKLAVAEKLNQEGDATAVDVAAIIKKDL</sequence>
<dbReference type="InterPro" id="IPR012349">
    <property type="entry name" value="Split_barrel_FMN-bd"/>
</dbReference>
<protein>
    <recommendedName>
        <fullName evidence="3">Transcriptional regulator</fullName>
    </recommendedName>
</protein>
<dbReference type="RefSeq" id="WP_284361656.1">
    <property type="nucleotide sequence ID" value="NZ_BSNI01000001.1"/>
</dbReference>
<evidence type="ECO:0008006" key="3">
    <source>
        <dbReference type="Google" id="ProtNLM"/>
    </source>
</evidence>
<reference evidence="1" key="2">
    <citation type="submission" date="2023-01" db="EMBL/GenBank/DDBJ databases">
        <title>Draft genome sequence of Maritalea porphyrae strain NBRC 107169.</title>
        <authorList>
            <person name="Sun Q."/>
            <person name="Mori K."/>
        </authorList>
    </citation>
    <scope>NUCLEOTIDE SEQUENCE</scope>
    <source>
        <strain evidence="1">NBRC 107169</strain>
    </source>
</reference>
<evidence type="ECO:0000313" key="1">
    <source>
        <dbReference type="EMBL" id="GLQ16199.1"/>
    </source>
</evidence>
<dbReference type="Gene3D" id="2.30.110.10">
    <property type="entry name" value="Electron Transport, Fmn-binding Protein, Chain A"/>
    <property type="match status" value="1"/>
</dbReference>